<gene>
    <name evidence="1" type="ORF">GCM10009810_35670</name>
</gene>
<dbReference type="EMBL" id="BAAAPN010000104">
    <property type="protein sequence ID" value="GAA1775482.1"/>
    <property type="molecule type" value="Genomic_DNA"/>
</dbReference>
<evidence type="ECO:0000313" key="1">
    <source>
        <dbReference type="EMBL" id="GAA1775482.1"/>
    </source>
</evidence>
<dbReference type="Proteomes" id="UP001501475">
    <property type="component" value="Unassembled WGS sequence"/>
</dbReference>
<name>A0ABN2L500_9MICO</name>
<organism evidence="1 2">
    <name type="scientific">Nostocoides vanveenii</name>
    <dbReference type="NCBI Taxonomy" id="330835"/>
    <lineage>
        <taxon>Bacteria</taxon>
        <taxon>Bacillati</taxon>
        <taxon>Actinomycetota</taxon>
        <taxon>Actinomycetes</taxon>
        <taxon>Micrococcales</taxon>
        <taxon>Intrasporangiaceae</taxon>
        <taxon>Nostocoides</taxon>
    </lineage>
</organism>
<comment type="caution">
    <text evidence="1">The sequence shown here is derived from an EMBL/GenBank/DDBJ whole genome shotgun (WGS) entry which is preliminary data.</text>
</comment>
<dbReference type="NCBIfam" id="NF047719">
    <property type="entry name" value="SCO6745_fam_HTH"/>
    <property type="match status" value="1"/>
</dbReference>
<evidence type="ECO:0008006" key="3">
    <source>
        <dbReference type="Google" id="ProtNLM"/>
    </source>
</evidence>
<keyword evidence="2" id="KW-1185">Reference proteome</keyword>
<proteinExistence type="predicted"/>
<protein>
    <recommendedName>
        <fullName evidence="3">SalK</fullName>
    </recommendedName>
</protein>
<dbReference type="Pfam" id="PF21863">
    <property type="entry name" value="HTH_67"/>
    <property type="match status" value="1"/>
</dbReference>
<sequence>MSSELARAAYETLEPYHVLAYFNPYAGAAARRAGLDELGLYVGARGAPLGRCPSAVVTATFANFTPAYVHHGWSGALSVGLSAAEAARTEALDHALRDALGERIDAPELRTIVGAVRVGIVEAPYAGRPLAAAWAAHPWPDEPHLQLWHAISVVREHRGDGHLAALTLAGLTPVETLVLHEAPHPNPAVRRRTMGKKGLLRTRGWTEDDWDAASESLREKGILDAEGAMTAAGSGLYDRLEAQTDAAAATLWAAVPEADETLRLARPFVKAVIDIGYLPGTKPRATTPD</sequence>
<accession>A0ABN2L500</accession>
<evidence type="ECO:0000313" key="2">
    <source>
        <dbReference type="Proteomes" id="UP001501475"/>
    </source>
</evidence>
<reference evidence="1 2" key="1">
    <citation type="journal article" date="2019" name="Int. J. Syst. Evol. Microbiol.">
        <title>The Global Catalogue of Microorganisms (GCM) 10K type strain sequencing project: providing services to taxonomists for standard genome sequencing and annotation.</title>
        <authorList>
            <consortium name="The Broad Institute Genomics Platform"/>
            <consortium name="The Broad Institute Genome Sequencing Center for Infectious Disease"/>
            <person name="Wu L."/>
            <person name="Ma J."/>
        </authorList>
    </citation>
    <scope>NUCLEOTIDE SEQUENCE [LARGE SCALE GENOMIC DNA]</scope>
    <source>
        <strain evidence="1 2">JCM 15591</strain>
    </source>
</reference>
<dbReference type="RefSeq" id="WP_344068906.1">
    <property type="nucleotide sequence ID" value="NZ_BAAAPN010000104.1"/>
</dbReference>
<dbReference type="InterPro" id="IPR054058">
    <property type="entry name" value="HTH_67"/>
</dbReference>